<keyword evidence="2" id="KW-0560">Oxidoreductase</keyword>
<evidence type="ECO:0000313" key="3">
    <source>
        <dbReference type="Proteomes" id="UP001431776"/>
    </source>
</evidence>
<name>A0AAW6TVX0_9BACT</name>
<dbReference type="Gene3D" id="3.20.20.100">
    <property type="entry name" value="NADP-dependent oxidoreductase domain"/>
    <property type="match status" value="1"/>
</dbReference>
<dbReference type="PANTHER" id="PTHR43312">
    <property type="entry name" value="D-THREO-ALDOSE 1-DEHYDROGENASE"/>
    <property type="match status" value="1"/>
</dbReference>
<dbReference type="AlphaFoldDB" id="A0AAW6TVX0"/>
<dbReference type="InterPro" id="IPR006311">
    <property type="entry name" value="TAT_signal"/>
</dbReference>
<accession>A0AAW6TVX0</accession>
<dbReference type="CDD" id="cd19100">
    <property type="entry name" value="AKR_unchar"/>
    <property type="match status" value="1"/>
</dbReference>
<dbReference type="PANTHER" id="PTHR43312:SF1">
    <property type="entry name" value="NADP-DEPENDENT OXIDOREDUCTASE DOMAIN-CONTAINING PROTEIN"/>
    <property type="match status" value="1"/>
</dbReference>
<dbReference type="GO" id="GO:0016491">
    <property type="term" value="F:oxidoreductase activity"/>
    <property type="evidence" value="ECO:0007669"/>
    <property type="project" value="UniProtKB-KW"/>
</dbReference>
<dbReference type="PRINTS" id="PR00069">
    <property type="entry name" value="ALDKETRDTASE"/>
</dbReference>
<evidence type="ECO:0000313" key="2">
    <source>
        <dbReference type="EMBL" id="MDI6448031.1"/>
    </source>
</evidence>
<sequence>MKQQPSHTADINRDCSRRRFLGAALAGAGTLAAGSQWLSSAPAMAAGGKGAACDVVTLGKTGIKASRLAQGTGWNGSGRSSAHTRLGEKEFDRLVRHGLERGITLMDMADLYGSHAYVRHALAGASRDNIVYLSKIWPRTEYWNSASGGAKAEVDRFRRELNTDVVDICLIHCMTNADWPQQHERIRDELDELKSKGAVRAVGVSCHDFGALKVAAAHPWVDVILARINNVGREAAMDASVEEVVPVLKQARANGKVILGMKIFGAGKLTSPAQKDASLKFVFENNLVDAVTIGMLSTEEVDDTITRMSRALIA</sequence>
<dbReference type="EMBL" id="JASCXX010000003">
    <property type="protein sequence ID" value="MDI6448031.1"/>
    <property type="molecule type" value="Genomic_DNA"/>
</dbReference>
<dbReference type="InterPro" id="IPR023210">
    <property type="entry name" value="NADP_OxRdtase_dom"/>
</dbReference>
<organism evidence="2 3">
    <name type="scientific">Anaerobaca lacustris</name>
    <dbReference type="NCBI Taxonomy" id="3044600"/>
    <lineage>
        <taxon>Bacteria</taxon>
        <taxon>Pseudomonadati</taxon>
        <taxon>Planctomycetota</taxon>
        <taxon>Phycisphaerae</taxon>
        <taxon>Sedimentisphaerales</taxon>
        <taxon>Anaerobacaceae</taxon>
        <taxon>Anaerobaca</taxon>
    </lineage>
</organism>
<dbReference type="InterPro" id="IPR036812">
    <property type="entry name" value="NAD(P)_OxRdtase_dom_sf"/>
</dbReference>
<dbReference type="Pfam" id="PF00248">
    <property type="entry name" value="Aldo_ket_red"/>
    <property type="match status" value="1"/>
</dbReference>
<dbReference type="RefSeq" id="WP_349243441.1">
    <property type="nucleotide sequence ID" value="NZ_JASCXX010000003.1"/>
</dbReference>
<evidence type="ECO:0000259" key="1">
    <source>
        <dbReference type="Pfam" id="PF00248"/>
    </source>
</evidence>
<keyword evidence="3" id="KW-1185">Reference proteome</keyword>
<comment type="caution">
    <text evidence="2">The sequence shown here is derived from an EMBL/GenBank/DDBJ whole genome shotgun (WGS) entry which is preliminary data.</text>
</comment>
<feature type="domain" description="NADP-dependent oxidoreductase" evidence="1">
    <location>
        <begin position="81"/>
        <end position="279"/>
    </location>
</feature>
<dbReference type="InterPro" id="IPR053135">
    <property type="entry name" value="AKR2_Oxidoreductase"/>
</dbReference>
<dbReference type="EC" id="1.1.1.-" evidence="2"/>
<dbReference type="SUPFAM" id="SSF51430">
    <property type="entry name" value="NAD(P)-linked oxidoreductase"/>
    <property type="match status" value="1"/>
</dbReference>
<dbReference type="PROSITE" id="PS51318">
    <property type="entry name" value="TAT"/>
    <property type="match status" value="1"/>
</dbReference>
<dbReference type="Proteomes" id="UP001431776">
    <property type="component" value="Unassembled WGS sequence"/>
</dbReference>
<gene>
    <name evidence="2" type="ORF">QJ522_03150</name>
</gene>
<reference evidence="2" key="1">
    <citation type="submission" date="2023-05" db="EMBL/GenBank/DDBJ databases">
        <title>Anaerotaeda fermentans gen. nov., sp. nov., a novel anaerobic planctomycete of the new family within the order Sedimentisphaerales isolated from Taman Peninsula, Russia.</title>
        <authorList>
            <person name="Khomyakova M.A."/>
            <person name="Merkel A.Y."/>
            <person name="Slobodkin A.I."/>
        </authorList>
    </citation>
    <scope>NUCLEOTIDE SEQUENCE</scope>
    <source>
        <strain evidence="2">M17dextr</strain>
    </source>
</reference>
<proteinExistence type="predicted"/>
<dbReference type="InterPro" id="IPR020471">
    <property type="entry name" value="AKR"/>
</dbReference>
<protein>
    <submittedName>
        <fullName evidence="2">Aldo/keto reductase</fullName>
        <ecNumber evidence="2">1.1.1.-</ecNumber>
    </submittedName>
</protein>